<evidence type="ECO:0000256" key="4">
    <source>
        <dbReference type="HAMAP-Rule" id="MF_01368"/>
    </source>
</evidence>
<dbReference type="InterPro" id="IPR000456">
    <property type="entry name" value="Ribosomal_bL17"/>
</dbReference>
<proteinExistence type="inferred from homology"/>
<dbReference type="EMBL" id="MGEH01000018">
    <property type="protein sequence ID" value="OGL79090.1"/>
    <property type="molecule type" value="Genomic_DNA"/>
</dbReference>
<dbReference type="PANTHER" id="PTHR14413">
    <property type="entry name" value="RIBOSOMAL PROTEIN L17"/>
    <property type="match status" value="1"/>
</dbReference>
<dbReference type="NCBIfam" id="TIGR00059">
    <property type="entry name" value="L17"/>
    <property type="match status" value="1"/>
</dbReference>
<dbReference type="Pfam" id="PF01196">
    <property type="entry name" value="Ribosomal_L17"/>
    <property type="match status" value="1"/>
</dbReference>
<comment type="similarity">
    <text evidence="1 4 5">Belongs to the bacterial ribosomal protein bL17 family.</text>
</comment>
<dbReference type="AlphaFoldDB" id="A0A1F7ULB6"/>
<comment type="subunit">
    <text evidence="4">Part of the 50S ribosomal subunit. Contacts protein L32.</text>
</comment>
<organism evidence="6 7">
    <name type="scientific">Candidatus Uhrbacteria bacterium RIFCSPHIGHO2_12_FULL_60_25</name>
    <dbReference type="NCBI Taxonomy" id="1802399"/>
    <lineage>
        <taxon>Bacteria</taxon>
        <taxon>Candidatus Uhriibacteriota</taxon>
    </lineage>
</organism>
<accession>A0A1F7ULB6</accession>
<gene>
    <name evidence="4" type="primary">rplQ</name>
    <name evidence="6" type="ORF">A3E39_02485</name>
</gene>
<evidence type="ECO:0000256" key="2">
    <source>
        <dbReference type="ARBA" id="ARBA00022980"/>
    </source>
</evidence>
<sequence length="117" mass="13157">MRHRRKQVTLDRKRGPRKALLRGLATSVILYENVNTTLAKAKAVKPIVERLITVGRVKSLNSRRQLMKTLTIESAVNKILVELGPRYAERKGGYTRIIKLGARKGDGAEIAQIQLVK</sequence>
<evidence type="ECO:0000256" key="1">
    <source>
        <dbReference type="ARBA" id="ARBA00008777"/>
    </source>
</evidence>
<protein>
    <recommendedName>
        <fullName evidence="4">Large ribosomal subunit protein bL17</fullName>
    </recommendedName>
</protein>
<dbReference type="Gene3D" id="3.90.1030.10">
    <property type="entry name" value="Ribosomal protein L17"/>
    <property type="match status" value="1"/>
</dbReference>
<keyword evidence="3 4" id="KW-0687">Ribonucleoprotein</keyword>
<reference evidence="6 7" key="1">
    <citation type="journal article" date="2016" name="Nat. Commun.">
        <title>Thousands of microbial genomes shed light on interconnected biogeochemical processes in an aquifer system.</title>
        <authorList>
            <person name="Anantharaman K."/>
            <person name="Brown C.T."/>
            <person name="Hug L.A."/>
            <person name="Sharon I."/>
            <person name="Castelle C.J."/>
            <person name="Probst A.J."/>
            <person name="Thomas B.C."/>
            <person name="Singh A."/>
            <person name="Wilkins M.J."/>
            <person name="Karaoz U."/>
            <person name="Brodie E.L."/>
            <person name="Williams K.H."/>
            <person name="Hubbard S.S."/>
            <person name="Banfield J.F."/>
        </authorList>
    </citation>
    <scope>NUCLEOTIDE SEQUENCE [LARGE SCALE GENOMIC DNA]</scope>
</reference>
<dbReference type="Proteomes" id="UP000176603">
    <property type="component" value="Unassembled WGS sequence"/>
</dbReference>
<dbReference type="PANTHER" id="PTHR14413:SF16">
    <property type="entry name" value="LARGE RIBOSOMAL SUBUNIT PROTEIN BL17M"/>
    <property type="match status" value="1"/>
</dbReference>
<dbReference type="HAMAP" id="MF_01368">
    <property type="entry name" value="Ribosomal_bL17"/>
    <property type="match status" value="1"/>
</dbReference>
<evidence type="ECO:0000256" key="3">
    <source>
        <dbReference type="ARBA" id="ARBA00023274"/>
    </source>
</evidence>
<comment type="caution">
    <text evidence="6">The sequence shown here is derived from an EMBL/GenBank/DDBJ whole genome shotgun (WGS) entry which is preliminary data.</text>
</comment>
<dbReference type="STRING" id="1802399.A3E39_02485"/>
<evidence type="ECO:0000313" key="6">
    <source>
        <dbReference type="EMBL" id="OGL79090.1"/>
    </source>
</evidence>
<dbReference type="GO" id="GO:0006412">
    <property type="term" value="P:translation"/>
    <property type="evidence" value="ECO:0007669"/>
    <property type="project" value="UniProtKB-UniRule"/>
</dbReference>
<evidence type="ECO:0000313" key="7">
    <source>
        <dbReference type="Proteomes" id="UP000176603"/>
    </source>
</evidence>
<dbReference type="GO" id="GO:0022625">
    <property type="term" value="C:cytosolic large ribosomal subunit"/>
    <property type="evidence" value="ECO:0007669"/>
    <property type="project" value="TreeGrafter"/>
</dbReference>
<name>A0A1F7ULB6_9BACT</name>
<evidence type="ECO:0000256" key="5">
    <source>
        <dbReference type="RuleBase" id="RU000660"/>
    </source>
</evidence>
<dbReference type="InterPro" id="IPR036373">
    <property type="entry name" value="Ribosomal_bL17_sf"/>
</dbReference>
<dbReference type="GO" id="GO:0003735">
    <property type="term" value="F:structural constituent of ribosome"/>
    <property type="evidence" value="ECO:0007669"/>
    <property type="project" value="InterPro"/>
</dbReference>
<dbReference type="SUPFAM" id="SSF64263">
    <property type="entry name" value="Prokaryotic ribosomal protein L17"/>
    <property type="match status" value="1"/>
</dbReference>
<keyword evidence="2 4" id="KW-0689">Ribosomal protein</keyword>